<dbReference type="Pfam" id="PF00669">
    <property type="entry name" value="Flagellin_N"/>
    <property type="match status" value="1"/>
</dbReference>
<dbReference type="OrthoDB" id="9808068at2"/>
<dbReference type="Gene3D" id="1.20.1330.10">
    <property type="entry name" value="f41 fragment of flagellin, N-terminal domain"/>
    <property type="match status" value="1"/>
</dbReference>
<comment type="function">
    <text evidence="3">Flagellin is the subunit protein which polymerizes to form the filaments of bacterial flagella.</text>
</comment>
<comment type="subcellular location">
    <subcellularLocation>
        <location evidence="3">Secreted</location>
    </subcellularLocation>
    <subcellularLocation>
        <location evidence="3">Bacterial flagellum</location>
    </subcellularLocation>
</comment>
<feature type="domain" description="Flagellin C-terminal" evidence="5">
    <location>
        <begin position="322"/>
        <end position="405"/>
    </location>
</feature>
<evidence type="ECO:0000313" key="7">
    <source>
        <dbReference type="Proteomes" id="UP000237889"/>
    </source>
</evidence>
<evidence type="ECO:0000256" key="1">
    <source>
        <dbReference type="ARBA" id="ARBA00005709"/>
    </source>
</evidence>
<dbReference type="InterPro" id="IPR001029">
    <property type="entry name" value="Flagellin_N"/>
</dbReference>
<dbReference type="Pfam" id="PF00700">
    <property type="entry name" value="Flagellin_C"/>
    <property type="match status" value="1"/>
</dbReference>
<dbReference type="EMBL" id="CP027668">
    <property type="protein sequence ID" value="AVO45477.1"/>
    <property type="molecule type" value="Genomic_DNA"/>
</dbReference>
<protein>
    <recommendedName>
        <fullName evidence="3">Flagellin</fullName>
    </recommendedName>
</protein>
<organism evidence="6 7">
    <name type="scientific">Phreatobacter cathodiphilus</name>
    <dbReference type="NCBI Taxonomy" id="1868589"/>
    <lineage>
        <taxon>Bacteria</taxon>
        <taxon>Pseudomonadati</taxon>
        <taxon>Pseudomonadota</taxon>
        <taxon>Alphaproteobacteria</taxon>
        <taxon>Hyphomicrobiales</taxon>
        <taxon>Phreatobacteraceae</taxon>
        <taxon>Phreatobacter</taxon>
    </lineage>
</organism>
<dbReference type="GO" id="GO:0005576">
    <property type="term" value="C:extracellular region"/>
    <property type="evidence" value="ECO:0007669"/>
    <property type="project" value="UniProtKB-SubCell"/>
</dbReference>
<dbReference type="GO" id="GO:0009288">
    <property type="term" value="C:bacterial-type flagellum"/>
    <property type="evidence" value="ECO:0007669"/>
    <property type="project" value="UniProtKB-SubCell"/>
</dbReference>
<evidence type="ECO:0000256" key="3">
    <source>
        <dbReference type="RuleBase" id="RU362073"/>
    </source>
</evidence>
<evidence type="ECO:0000256" key="2">
    <source>
        <dbReference type="ARBA" id="ARBA00023143"/>
    </source>
</evidence>
<dbReference type="InterPro" id="IPR046358">
    <property type="entry name" value="Flagellin_C"/>
</dbReference>
<keyword evidence="2 3" id="KW-0975">Bacterial flagellum</keyword>
<proteinExistence type="inferred from homology"/>
<comment type="similarity">
    <text evidence="1 3">Belongs to the bacterial flagellin family.</text>
</comment>
<keyword evidence="3" id="KW-0964">Secreted</keyword>
<dbReference type="AlphaFoldDB" id="A0A2S0NBT2"/>
<accession>A0A2S0NBT2</accession>
<keyword evidence="7" id="KW-1185">Reference proteome</keyword>
<dbReference type="InterPro" id="IPR001492">
    <property type="entry name" value="Flagellin"/>
</dbReference>
<evidence type="ECO:0000313" key="6">
    <source>
        <dbReference type="EMBL" id="AVO45477.1"/>
    </source>
</evidence>
<dbReference type="KEGG" id="phr:C6569_10605"/>
<name>A0A2S0NBT2_9HYPH</name>
<evidence type="ECO:0000259" key="4">
    <source>
        <dbReference type="Pfam" id="PF00669"/>
    </source>
</evidence>
<dbReference type="PANTHER" id="PTHR42792">
    <property type="entry name" value="FLAGELLIN"/>
    <property type="match status" value="1"/>
</dbReference>
<gene>
    <name evidence="6" type="ORF">C6569_10605</name>
</gene>
<dbReference type="RefSeq" id="WP_106748818.1">
    <property type="nucleotide sequence ID" value="NZ_CP027668.1"/>
</dbReference>
<dbReference type="GO" id="GO:0005198">
    <property type="term" value="F:structural molecule activity"/>
    <property type="evidence" value="ECO:0007669"/>
    <property type="project" value="UniProtKB-UniRule"/>
</dbReference>
<dbReference type="PANTHER" id="PTHR42792:SF2">
    <property type="entry name" value="FLAGELLIN"/>
    <property type="match status" value="1"/>
</dbReference>
<evidence type="ECO:0000259" key="5">
    <source>
        <dbReference type="Pfam" id="PF00700"/>
    </source>
</evidence>
<sequence length="406" mass="42806">MSDIVLSKGIRGNLLSLMSTADLRDRTQYRLSTGKKVNTALDNPGNFFSAAMLNSRATDITNLLDGIGTAIKTLEAADNGIRSIVRVVENAQALARQAQGSAATTARLSGVLPTVGGAQGAMTMQTPLTDLGFANTETITINTGTNRSTTLTIAAGMTVGDLVNAINDNTSETTASGTGVTVGSTSGADARALLSPDGRLVIEAIGTQPITLSSSNAGSALDNMGFKLADRSKLAGELNVTRSNIAAQFSELRRQIDQLAKDAGFNGVNLLNADTLQAMFNERQTSSLTITGVRFSVEEDLAIRDQMNNFQTDRDINVAMQDLSQAMAKLRSQSSAFGSNLALVQIRQKFTQEMANTLKTGADNLVLADMNEEGANMLALQTRQQLSTQALSLANQADQSVLSLFG</sequence>
<dbReference type="SUPFAM" id="SSF64518">
    <property type="entry name" value="Phase 1 flagellin"/>
    <property type="match status" value="2"/>
</dbReference>
<dbReference type="Proteomes" id="UP000237889">
    <property type="component" value="Chromosome"/>
</dbReference>
<feature type="domain" description="Flagellin N-terminal" evidence="4">
    <location>
        <begin position="21"/>
        <end position="104"/>
    </location>
</feature>
<reference evidence="6 7" key="1">
    <citation type="submission" date="2018-03" db="EMBL/GenBank/DDBJ databases">
        <title>Genome sequencing of Phreatobacter sp.</title>
        <authorList>
            <person name="Kim S.-J."/>
            <person name="Heo J."/>
            <person name="Kwon S.-W."/>
        </authorList>
    </citation>
    <scope>NUCLEOTIDE SEQUENCE [LARGE SCALE GENOMIC DNA]</scope>
    <source>
        <strain evidence="6 7">S-12</strain>
    </source>
</reference>